<gene>
    <name evidence="2" type="ORF">ACFQ3U_08685</name>
</gene>
<feature type="compositionally biased region" description="Acidic residues" evidence="1">
    <location>
        <begin position="60"/>
        <end position="69"/>
    </location>
</feature>
<reference evidence="3" key="1">
    <citation type="journal article" date="2019" name="Int. J. Syst. Evol. Microbiol.">
        <title>The Global Catalogue of Microorganisms (GCM) 10K type strain sequencing project: providing services to taxonomists for standard genome sequencing and annotation.</title>
        <authorList>
            <consortium name="The Broad Institute Genomics Platform"/>
            <consortium name="The Broad Institute Genome Sequencing Center for Infectious Disease"/>
            <person name="Wu L."/>
            <person name="Ma J."/>
        </authorList>
    </citation>
    <scope>NUCLEOTIDE SEQUENCE [LARGE SCALE GENOMIC DNA]</scope>
    <source>
        <strain evidence="3">CCUG 50213</strain>
    </source>
</reference>
<dbReference type="Proteomes" id="UP001597181">
    <property type="component" value="Unassembled WGS sequence"/>
</dbReference>
<evidence type="ECO:0000313" key="2">
    <source>
        <dbReference type="EMBL" id="MFD1201967.1"/>
    </source>
</evidence>
<evidence type="ECO:0000256" key="1">
    <source>
        <dbReference type="SAM" id="MobiDB-lite"/>
    </source>
</evidence>
<proteinExistence type="predicted"/>
<feature type="region of interest" description="Disordered" evidence="1">
    <location>
        <begin position="48"/>
        <end position="71"/>
    </location>
</feature>
<comment type="caution">
    <text evidence="2">The sequence shown here is derived from an EMBL/GenBank/DDBJ whole genome shotgun (WGS) entry which is preliminary data.</text>
</comment>
<protein>
    <submittedName>
        <fullName evidence="2">Uncharacterized protein</fullName>
    </submittedName>
</protein>
<accession>A0ABW3TNB0</accession>
<dbReference type="RefSeq" id="WP_343961892.1">
    <property type="nucleotide sequence ID" value="NZ_BAAAKZ010000013.1"/>
</dbReference>
<evidence type="ECO:0000313" key="3">
    <source>
        <dbReference type="Proteomes" id="UP001597181"/>
    </source>
</evidence>
<feature type="compositionally biased region" description="Basic and acidic residues" evidence="1">
    <location>
        <begin position="1"/>
        <end position="12"/>
    </location>
</feature>
<organism evidence="2 3">
    <name type="scientific">Leucobacter albus</name>
    <dbReference type="NCBI Taxonomy" id="272210"/>
    <lineage>
        <taxon>Bacteria</taxon>
        <taxon>Bacillati</taxon>
        <taxon>Actinomycetota</taxon>
        <taxon>Actinomycetes</taxon>
        <taxon>Micrococcales</taxon>
        <taxon>Microbacteriaceae</taxon>
        <taxon>Leucobacter</taxon>
    </lineage>
</organism>
<feature type="region of interest" description="Disordered" evidence="1">
    <location>
        <begin position="1"/>
        <end position="25"/>
    </location>
</feature>
<name>A0ABW3TNB0_9MICO</name>
<dbReference type="EMBL" id="JBHTLY010000003">
    <property type="protein sequence ID" value="MFD1201967.1"/>
    <property type="molecule type" value="Genomic_DNA"/>
</dbReference>
<sequence length="126" mass="14934">MRQAEERLRRELQNYTDANFGEPYQTGASTEVENAFAAWESIALLAMPQSPDAPPPAYDEYPDQYESEDEANKWAREHQHMVEEWESFEAWLIEIRDEMLHPKVNRQLTTHEREKRGYSNDRALTF</sequence>
<feature type="compositionally biased region" description="Basic and acidic residues" evidence="1">
    <location>
        <begin position="109"/>
        <end position="119"/>
    </location>
</feature>
<keyword evidence="3" id="KW-1185">Reference proteome</keyword>
<feature type="region of interest" description="Disordered" evidence="1">
    <location>
        <begin position="106"/>
        <end position="126"/>
    </location>
</feature>